<dbReference type="InterPro" id="IPR023393">
    <property type="entry name" value="START-like_dom_sf"/>
</dbReference>
<keyword evidence="5" id="KW-1185">Reference proteome</keyword>
<organism evidence="4 5">
    <name type="scientific">Cinchona calisaya</name>
    <dbReference type="NCBI Taxonomy" id="153742"/>
    <lineage>
        <taxon>Eukaryota</taxon>
        <taxon>Viridiplantae</taxon>
        <taxon>Streptophyta</taxon>
        <taxon>Embryophyta</taxon>
        <taxon>Tracheophyta</taxon>
        <taxon>Spermatophyta</taxon>
        <taxon>Magnoliopsida</taxon>
        <taxon>eudicotyledons</taxon>
        <taxon>Gunneridae</taxon>
        <taxon>Pentapetalae</taxon>
        <taxon>asterids</taxon>
        <taxon>lamiids</taxon>
        <taxon>Gentianales</taxon>
        <taxon>Rubiaceae</taxon>
        <taxon>Cinchonoideae</taxon>
        <taxon>Cinchoneae</taxon>
        <taxon>Cinchona</taxon>
    </lineage>
</organism>
<sequence>MGVITYDYEVTSSIPPAKLFKAFILDGDNLIPKILPEAIKNVEILQGDGGAGTIKCTHFGEGSQYNSVKHQVDEIDKENFIYKYTIFEGDVLGDVIEKISYEIKILPSDDGGSIAKNTSTYYTKGDAKINEENIKSGKEKASGIFKAVEAYLITNPDTTY</sequence>
<dbReference type="Pfam" id="PF00407">
    <property type="entry name" value="Bet_v_1"/>
    <property type="match status" value="1"/>
</dbReference>
<proteinExistence type="inferred from homology"/>
<protein>
    <recommendedName>
        <fullName evidence="3">Bet v I/Major latex protein domain-containing protein</fullName>
    </recommendedName>
</protein>
<evidence type="ECO:0000256" key="1">
    <source>
        <dbReference type="ARBA" id="ARBA00009744"/>
    </source>
</evidence>
<dbReference type="PANTHER" id="PTHR31213">
    <property type="entry name" value="OS08G0374000 PROTEIN-RELATED"/>
    <property type="match status" value="1"/>
</dbReference>
<keyword evidence="2" id="KW-0568">Pathogenesis-related protein</keyword>
<dbReference type="InterPro" id="IPR050279">
    <property type="entry name" value="Plant_def-hormone_signal"/>
</dbReference>
<reference evidence="4 5" key="1">
    <citation type="submission" date="2024-11" db="EMBL/GenBank/DDBJ databases">
        <title>A near-complete genome assembly of Cinchona calisaya.</title>
        <authorList>
            <person name="Lian D.C."/>
            <person name="Zhao X.W."/>
            <person name="Wei L."/>
        </authorList>
    </citation>
    <scope>NUCLEOTIDE SEQUENCE [LARGE SCALE GENOMIC DNA]</scope>
    <source>
        <tissue evidence="4">Nenye</tissue>
    </source>
</reference>
<dbReference type="PANTHER" id="PTHR31213:SF55">
    <property type="entry name" value="STRESS-INDUCED PROTEIN SAM22"/>
    <property type="match status" value="1"/>
</dbReference>
<dbReference type="Proteomes" id="UP001630127">
    <property type="component" value="Unassembled WGS sequence"/>
</dbReference>
<evidence type="ECO:0000313" key="4">
    <source>
        <dbReference type="EMBL" id="KAL3508137.1"/>
    </source>
</evidence>
<dbReference type="PROSITE" id="PS00451">
    <property type="entry name" value="PATHOGENESIS_BETVI"/>
    <property type="match status" value="1"/>
</dbReference>
<evidence type="ECO:0000313" key="5">
    <source>
        <dbReference type="Proteomes" id="UP001630127"/>
    </source>
</evidence>
<dbReference type="FunFam" id="3.30.530.20:FF:000007">
    <property type="entry name" value="Major pollen allergen Bet v 1-A"/>
    <property type="match status" value="1"/>
</dbReference>
<dbReference type="AlphaFoldDB" id="A0ABD2YL73"/>
<dbReference type="CDD" id="cd07816">
    <property type="entry name" value="Bet_v1-like"/>
    <property type="match status" value="1"/>
</dbReference>
<dbReference type="SMART" id="SM01037">
    <property type="entry name" value="Bet_v_1"/>
    <property type="match status" value="1"/>
</dbReference>
<dbReference type="GO" id="GO:0006952">
    <property type="term" value="P:defense response"/>
    <property type="evidence" value="ECO:0007669"/>
    <property type="project" value="UniProtKB-KW"/>
</dbReference>
<dbReference type="Gene3D" id="3.30.530.20">
    <property type="match status" value="1"/>
</dbReference>
<accession>A0ABD2YL73</accession>
<dbReference type="InterPro" id="IPR024949">
    <property type="entry name" value="Bet_v_I_allergen"/>
</dbReference>
<keyword evidence="2" id="KW-0611">Plant defense</keyword>
<dbReference type="SUPFAM" id="SSF55961">
    <property type="entry name" value="Bet v1-like"/>
    <property type="match status" value="1"/>
</dbReference>
<gene>
    <name evidence="4" type="ORF">ACH5RR_033519</name>
</gene>
<dbReference type="InterPro" id="IPR000916">
    <property type="entry name" value="Bet_v_I/MLP"/>
</dbReference>
<feature type="domain" description="Bet v I/Major latex protein" evidence="3">
    <location>
        <begin position="1"/>
        <end position="155"/>
    </location>
</feature>
<comment type="caution">
    <text evidence="4">The sequence shown here is derived from an EMBL/GenBank/DDBJ whole genome shotgun (WGS) entry which is preliminary data.</text>
</comment>
<dbReference type="PRINTS" id="PR00634">
    <property type="entry name" value="BETALLERGEN"/>
</dbReference>
<evidence type="ECO:0000256" key="2">
    <source>
        <dbReference type="RuleBase" id="RU000409"/>
    </source>
</evidence>
<evidence type="ECO:0000259" key="3">
    <source>
        <dbReference type="SMART" id="SM01037"/>
    </source>
</evidence>
<comment type="similarity">
    <text evidence="1 2">Belongs to the BetVI family.</text>
</comment>
<name>A0ABD2YL73_9GENT</name>
<dbReference type="EMBL" id="JBJUIK010000013">
    <property type="protein sequence ID" value="KAL3508137.1"/>
    <property type="molecule type" value="Genomic_DNA"/>
</dbReference>